<feature type="transmembrane region" description="Helical" evidence="1">
    <location>
        <begin position="158"/>
        <end position="176"/>
    </location>
</feature>
<dbReference type="AlphaFoldDB" id="A0A2U9BZZ9"/>
<feature type="transmembrane region" description="Helical" evidence="1">
    <location>
        <begin position="87"/>
        <end position="109"/>
    </location>
</feature>
<proteinExistence type="predicted"/>
<keyword evidence="3" id="KW-1185">Reference proteome</keyword>
<keyword evidence="1" id="KW-0812">Transmembrane</keyword>
<name>A0A2U9BZZ9_SCOMX</name>
<evidence type="ECO:0000313" key="2">
    <source>
        <dbReference type="EMBL" id="AWP08582.1"/>
    </source>
</evidence>
<dbReference type="EMBL" id="CP026252">
    <property type="protein sequence ID" value="AWP08582.1"/>
    <property type="molecule type" value="Genomic_DNA"/>
</dbReference>
<accession>A0A2U9BZZ9</accession>
<keyword evidence="1" id="KW-1133">Transmembrane helix</keyword>
<protein>
    <submittedName>
        <fullName evidence="2">Uncharacterized protein</fullName>
    </submittedName>
</protein>
<dbReference type="Proteomes" id="UP000246464">
    <property type="component" value="Chromosome 10"/>
</dbReference>
<evidence type="ECO:0000313" key="3">
    <source>
        <dbReference type="Proteomes" id="UP000246464"/>
    </source>
</evidence>
<reference evidence="2 3" key="1">
    <citation type="submission" date="2017-12" db="EMBL/GenBank/DDBJ databases">
        <title>Integrating genomic resources of turbot (Scophthalmus maximus) in depth evaluation of genetic and physical mapping variation across individuals.</title>
        <authorList>
            <person name="Martinez P."/>
        </authorList>
    </citation>
    <scope>NUCLEOTIDE SEQUENCE [LARGE SCALE GENOMIC DNA]</scope>
</reference>
<organism evidence="2 3">
    <name type="scientific">Scophthalmus maximus</name>
    <name type="common">Turbot</name>
    <name type="synonym">Psetta maxima</name>
    <dbReference type="NCBI Taxonomy" id="52904"/>
    <lineage>
        <taxon>Eukaryota</taxon>
        <taxon>Metazoa</taxon>
        <taxon>Chordata</taxon>
        <taxon>Craniata</taxon>
        <taxon>Vertebrata</taxon>
        <taxon>Euteleostomi</taxon>
        <taxon>Actinopterygii</taxon>
        <taxon>Neopterygii</taxon>
        <taxon>Teleostei</taxon>
        <taxon>Neoteleostei</taxon>
        <taxon>Acanthomorphata</taxon>
        <taxon>Carangaria</taxon>
        <taxon>Pleuronectiformes</taxon>
        <taxon>Pleuronectoidei</taxon>
        <taxon>Scophthalmidae</taxon>
        <taxon>Scophthalmus</taxon>
    </lineage>
</organism>
<feature type="transmembrane region" description="Helical" evidence="1">
    <location>
        <begin position="121"/>
        <end position="146"/>
    </location>
</feature>
<evidence type="ECO:0000256" key="1">
    <source>
        <dbReference type="SAM" id="Phobius"/>
    </source>
</evidence>
<feature type="transmembrane region" description="Helical" evidence="1">
    <location>
        <begin position="32"/>
        <end position="55"/>
    </location>
</feature>
<keyword evidence="1" id="KW-0472">Membrane</keyword>
<sequence length="189" mass="21248">MTSEVTGPRRPPGVADFSVNSRTGCHFFRISMFLLLIFLQMSASLVFSAGVFVLSDDVLISPFRMCLTDEYGELHCYPEIKMNFLNFLITAVILALYVPVVLVAFALLAMLLTAHTRDRAVLWLSMACQAASSVLILTGLIAFLLLNQPYATWENMTIWFYMCVGVQVELMITTVLTRVSERKLTSDWT</sequence>
<gene>
    <name evidence="2" type="ORF">SMAX5B_010001</name>
</gene>
<dbReference type="EMBL" id="CP026252">
    <property type="protein sequence ID" value="AWP08581.1"/>
    <property type="molecule type" value="Genomic_DNA"/>
</dbReference>